<dbReference type="RefSeq" id="WP_185205184.1">
    <property type="nucleotide sequence ID" value="NZ_JAULSJ010000001.1"/>
</dbReference>
<organism evidence="1 2">
    <name type="scientific">Chryseobacterium urinae</name>
    <dbReference type="NCBI Taxonomy" id="3058400"/>
    <lineage>
        <taxon>Bacteria</taxon>
        <taxon>Pseudomonadati</taxon>
        <taxon>Bacteroidota</taxon>
        <taxon>Flavobacteriia</taxon>
        <taxon>Flavobacteriales</taxon>
        <taxon>Weeksellaceae</taxon>
        <taxon>Chryseobacterium group</taxon>
        <taxon>Chryseobacterium</taxon>
    </lineage>
</organism>
<protein>
    <submittedName>
        <fullName evidence="1">Uncharacterized protein</fullName>
    </submittedName>
</protein>
<dbReference type="EMBL" id="JAULSJ010000001">
    <property type="protein sequence ID" value="MDO3423399.1"/>
    <property type="molecule type" value="Genomic_DNA"/>
</dbReference>
<proteinExistence type="predicted"/>
<evidence type="ECO:0000313" key="2">
    <source>
        <dbReference type="Proteomes" id="UP001168128"/>
    </source>
</evidence>
<reference evidence="1" key="1">
    <citation type="submission" date="2023-07" db="EMBL/GenBank/DDBJ databases">
        <title>AMR profile of multidrug- resistance Chryseobacterium gambrini related strain.</title>
        <authorList>
            <person name="Kirdat K."/>
            <person name="Bhatt A."/>
            <person name="Kuyare S."/>
            <person name="Yadav A."/>
        </authorList>
    </citation>
    <scope>NUCLEOTIDE SEQUENCE</scope>
    <source>
        <strain evidence="1">APV-1</strain>
    </source>
</reference>
<evidence type="ECO:0000313" key="1">
    <source>
        <dbReference type="EMBL" id="MDO3423399.1"/>
    </source>
</evidence>
<dbReference type="Proteomes" id="UP001168128">
    <property type="component" value="Unassembled WGS sequence"/>
</dbReference>
<accession>A0ABT8U1R8</accession>
<gene>
    <name evidence="1" type="ORF">QWT87_00765</name>
</gene>
<sequence>MLISTELPEIYIPETERLIHNFKKFLQTNKDDWNYRDASFENIIQKLTVENFNLTYDEFTAINDWFRWYHRDKIDIDEVILDDYGLIEIGSLHTGFETSAFLNLGCKGIEDYLFPIRKPDFEWNEGHFPLNSKELILMIDYMLILCIKISLFLKDSEAGDMIKDFQPNSFSYIQELKLSVEQHLQSYLLKNDETVYHEEMKQMFEGYNVHFAYLLKAMKNDLGNYEGLLYKEDHY</sequence>
<keyword evidence="2" id="KW-1185">Reference proteome</keyword>
<name>A0ABT8U1R8_9FLAO</name>
<comment type="caution">
    <text evidence="1">The sequence shown here is derived from an EMBL/GenBank/DDBJ whole genome shotgun (WGS) entry which is preliminary data.</text>
</comment>